<accession>A0A835BMZ1</accession>
<proteinExistence type="predicted"/>
<organism evidence="1 2">
    <name type="scientific">Digitaria exilis</name>
    <dbReference type="NCBI Taxonomy" id="1010633"/>
    <lineage>
        <taxon>Eukaryota</taxon>
        <taxon>Viridiplantae</taxon>
        <taxon>Streptophyta</taxon>
        <taxon>Embryophyta</taxon>
        <taxon>Tracheophyta</taxon>
        <taxon>Spermatophyta</taxon>
        <taxon>Magnoliopsida</taxon>
        <taxon>Liliopsida</taxon>
        <taxon>Poales</taxon>
        <taxon>Poaceae</taxon>
        <taxon>PACMAD clade</taxon>
        <taxon>Panicoideae</taxon>
        <taxon>Panicodae</taxon>
        <taxon>Paniceae</taxon>
        <taxon>Anthephorinae</taxon>
        <taxon>Digitaria</taxon>
    </lineage>
</organism>
<keyword evidence="2" id="KW-1185">Reference proteome</keyword>
<dbReference type="EMBL" id="JACEFO010001866">
    <property type="protein sequence ID" value="KAF8697868.1"/>
    <property type="molecule type" value="Genomic_DNA"/>
</dbReference>
<name>A0A835BMZ1_9POAL</name>
<gene>
    <name evidence="1" type="ORF">HU200_035361</name>
</gene>
<evidence type="ECO:0000313" key="2">
    <source>
        <dbReference type="Proteomes" id="UP000636709"/>
    </source>
</evidence>
<sequence>MLLQSTQLQFVG</sequence>
<comment type="caution">
    <text evidence="1">The sequence shown here is derived from an EMBL/GenBank/DDBJ whole genome shotgun (WGS) entry which is preliminary data.</text>
</comment>
<reference evidence="1" key="1">
    <citation type="submission" date="2020-07" db="EMBL/GenBank/DDBJ databases">
        <title>Genome sequence and genetic diversity analysis of an under-domesticated orphan crop, white fonio (Digitaria exilis).</title>
        <authorList>
            <person name="Bennetzen J.L."/>
            <person name="Chen S."/>
            <person name="Ma X."/>
            <person name="Wang X."/>
            <person name="Yssel A.E.J."/>
            <person name="Chaluvadi S.R."/>
            <person name="Johnson M."/>
            <person name="Gangashetty P."/>
            <person name="Hamidou F."/>
            <person name="Sanogo M.D."/>
            <person name="Zwaenepoel A."/>
            <person name="Wallace J."/>
            <person name="Van De Peer Y."/>
            <person name="Van Deynze A."/>
        </authorList>
    </citation>
    <scope>NUCLEOTIDE SEQUENCE</scope>
    <source>
        <tissue evidence="1">Leaves</tissue>
    </source>
</reference>
<dbReference type="Proteomes" id="UP000636709">
    <property type="component" value="Unassembled WGS sequence"/>
</dbReference>
<protein>
    <submittedName>
        <fullName evidence="1">Uncharacterized protein</fullName>
    </submittedName>
</protein>
<evidence type="ECO:0000313" key="1">
    <source>
        <dbReference type="EMBL" id="KAF8697868.1"/>
    </source>
</evidence>